<keyword evidence="3" id="KW-1133">Transmembrane helix</keyword>
<protein>
    <submittedName>
        <fullName evidence="5">NUDIX domain-containing protein</fullName>
    </submittedName>
</protein>
<dbReference type="SUPFAM" id="SSF55811">
    <property type="entry name" value="Nudix"/>
    <property type="match status" value="1"/>
</dbReference>
<feature type="transmembrane region" description="Helical" evidence="3">
    <location>
        <begin position="210"/>
        <end position="228"/>
    </location>
</feature>
<name>A0A7X8TPT9_9VIBR</name>
<sequence length="453" mass="50326">MPASVKGAVCLIKLDNQIVLIDELLTKRLSLPGGTIISSEDPAWTAERETWEEAGLAVTAQYLIAHDGKAAYYYCTPVSPAYAYQNINRFGGHSLPVNTAEHFGRETQDALIINPQKVKADEYRYPDKWSQIVAWFTPLPTATVFYMENTVSKASKLHQTELSQWRFDVYHSDIRMIAAYVAAIISLPLWLVLLIPSALSKFGASHTLKLIYACTIASLIGLVAQFGFTAAPPWTYFGITPHVPSQGYQMPSVIMAVMTALAIMLAQIKSWSWLNINVLGMVFIILGYFTASVVAGNFFLIDGFAGIALGALVAWHIHKLERASETPFATVLASWEVWFVLMLATFVANYFWLSPNFIVWGGVLFVLTVTAPFLRCYVGLTDFTEELETGTTHFTTRHLWAIALLNAAVFSLLTLLSYSVGYAGYLGFALESARYPLLLVITALLVYRTVIRR</sequence>
<dbReference type="Proteomes" id="UP000535589">
    <property type="component" value="Unassembled WGS sequence"/>
</dbReference>
<comment type="cofactor">
    <cofactor evidence="1">
        <name>Mg(2+)</name>
        <dbReference type="ChEBI" id="CHEBI:18420"/>
    </cofactor>
</comment>
<feature type="transmembrane region" description="Helical" evidence="3">
    <location>
        <begin position="248"/>
        <end position="266"/>
    </location>
</feature>
<dbReference type="EMBL" id="JABAIK010000005">
    <property type="protein sequence ID" value="NLS12606.1"/>
    <property type="molecule type" value="Genomic_DNA"/>
</dbReference>
<feature type="transmembrane region" description="Helical" evidence="3">
    <location>
        <begin position="329"/>
        <end position="351"/>
    </location>
</feature>
<accession>A0A7X8TPT9</accession>
<evidence type="ECO:0000313" key="6">
    <source>
        <dbReference type="Proteomes" id="UP000535589"/>
    </source>
</evidence>
<proteinExistence type="predicted"/>
<feature type="transmembrane region" description="Helical" evidence="3">
    <location>
        <begin position="399"/>
        <end position="421"/>
    </location>
</feature>
<dbReference type="AlphaFoldDB" id="A0A7X8TPT9"/>
<feature type="transmembrane region" description="Helical" evidence="3">
    <location>
        <begin position="433"/>
        <end position="451"/>
    </location>
</feature>
<evidence type="ECO:0000256" key="1">
    <source>
        <dbReference type="ARBA" id="ARBA00001946"/>
    </source>
</evidence>
<keyword evidence="3" id="KW-0812">Transmembrane</keyword>
<dbReference type="PROSITE" id="PS00893">
    <property type="entry name" value="NUDIX_BOX"/>
    <property type="match status" value="1"/>
</dbReference>
<keyword evidence="3" id="KW-0472">Membrane</keyword>
<feature type="transmembrane region" description="Helical" evidence="3">
    <location>
        <begin position="297"/>
        <end position="317"/>
    </location>
</feature>
<comment type="caution">
    <text evidence="5">The sequence shown here is derived from an EMBL/GenBank/DDBJ whole genome shotgun (WGS) entry which is preliminary data.</text>
</comment>
<evidence type="ECO:0000256" key="3">
    <source>
        <dbReference type="SAM" id="Phobius"/>
    </source>
</evidence>
<reference evidence="5 6" key="1">
    <citation type="submission" date="2020-04" db="EMBL/GenBank/DDBJ databases">
        <title>Vibrio sp. SM6, a novel species isolated from seawater.</title>
        <authorList>
            <person name="Wang X."/>
        </authorList>
    </citation>
    <scope>NUCLEOTIDE SEQUENCE [LARGE SCALE GENOMIC DNA]</scope>
    <source>
        <strain evidence="5 6">SM6</strain>
    </source>
</reference>
<keyword evidence="2" id="KW-0378">Hydrolase</keyword>
<dbReference type="InterPro" id="IPR000086">
    <property type="entry name" value="NUDIX_hydrolase_dom"/>
</dbReference>
<organism evidence="5 6">
    <name type="scientific">Vibrio agarilyticus</name>
    <dbReference type="NCBI Taxonomy" id="2726741"/>
    <lineage>
        <taxon>Bacteria</taxon>
        <taxon>Pseudomonadati</taxon>
        <taxon>Pseudomonadota</taxon>
        <taxon>Gammaproteobacteria</taxon>
        <taxon>Vibrionales</taxon>
        <taxon>Vibrionaceae</taxon>
        <taxon>Vibrio</taxon>
    </lineage>
</organism>
<dbReference type="Gene3D" id="3.90.79.10">
    <property type="entry name" value="Nucleoside Triphosphate Pyrophosphohydrolase"/>
    <property type="match status" value="1"/>
</dbReference>
<dbReference type="InterPro" id="IPR020084">
    <property type="entry name" value="NUDIX_hydrolase_CS"/>
</dbReference>
<feature type="transmembrane region" description="Helical" evidence="3">
    <location>
        <begin position="357"/>
        <end position="378"/>
    </location>
</feature>
<feature type="transmembrane region" description="Helical" evidence="3">
    <location>
        <begin position="177"/>
        <end position="198"/>
    </location>
</feature>
<dbReference type="GO" id="GO:0016787">
    <property type="term" value="F:hydrolase activity"/>
    <property type="evidence" value="ECO:0007669"/>
    <property type="project" value="UniProtKB-KW"/>
</dbReference>
<gene>
    <name evidence="5" type="ORF">HGP28_06775</name>
</gene>
<feature type="domain" description="Nudix hydrolase" evidence="4">
    <location>
        <begin position="1"/>
        <end position="138"/>
    </location>
</feature>
<dbReference type="InterPro" id="IPR015797">
    <property type="entry name" value="NUDIX_hydrolase-like_dom_sf"/>
</dbReference>
<dbReference type="PROSITE" id="PS51462">
    <property type="entry name" value="NUDIX"/>
    <property type="match status" value="1"/>
</dbReference>
<evidence type="ECO:0000256" key="2">
    <source>
        <dbReference type="ARBA" id="ARBA00022801"/>
    </source>
</evidence>
<keyword evidence="6" id="KW-1185">Reference proteome</keyword>
<evidence type="ECO:0000313" key="5">
    <source>
        <dbReference type="EMBL" id="NLS12606.1"/>
    </source>
</evidence>
<feature type="transmembrane region" description="Helical" evidence="3">
    <location>
        <begin position="273"/>
        <end position="291"/>
    </location>
</feature>
<dbReference type="RefSeq" id="WP_168835694.1">
    <property type="nucleotide sequence ID" value="NZ_JABAIK010000005.1"/>
</dbReference>
<evidence type="ECO:0000259" key="4">
    <source>
        <dbReference type="PROSITE" id="PS51462"/>
    </source>
</evidence>